<dbReference type="CDD" id="cd21157">
    <property type="entry name" value="PUA_G5K"/>
    <property type="match status" value="1"/>
</dbReference>
<sequence>MAYPSYGSQAADISTPAARSGVPSARNRARASTSCPGGSRPDEVTTRCQGTPPPCRAMIEPTSRAEARPERSANASATAPYDITRPGGIRSTRSSTASTYSSGVTTGHDMGTGAGPRSATTQNGRVREAVTTARRVVVKIGSSSLTTATGGLATDRVDTLVDALGALAAQGREVVLVSSGAIAAGLAPLGLPRRPRDLATQQAAASVGQGLLIGRYAGSFARHGLTVGQVLLTVDDVTRRAHYRNAYRTLRKLLDLRAVPIVNENDTVATEEIRFGDNDRLAALVAALVHADLLVLLSDVDALWTGDPTRPGSTRIREVRDERDLAGVTVGGAGRSGVGTGGMVTKVEAARIATGFGIPVVLTAAPLAPAALAGEEVGTLFHPGRTRPTARLFWLAHATSPRGRLHLDPGAVQAVVDRRKSLLPAGITAVDGTFTAGDPVDLVDTAGDPVARGLVNYDAVELPTLLGRSTADLAATLGPGYEREVVHRDDLVLL</sequence>
<dbReference type="UniPathway" id="UPA00098">
    <property type="reaction ID" value="UER00359"/>
</dbReference>
<keyword evidence="1 8" id="KW-0963">Cytoplasm</keyword>
<evidence type="ECO:0000256" key="7">
    <source>
        <dbReference type="ARBA" id="ARBA00022840"/>
    </source>
</evidence>
<comment type="pathway">
    <text evidence="8">Amino-acid biosynthesis; L-proline biosynthesis; L-glutamate 5-semialdehyde from L-glutamate: step 1/2.</text>
</comment>
<evidence type="ECO:0000256" key="1">
    <source>
        <dbReference type="ARBA" id="ARBA00022490"/>
    </source>
</evidence>
<dbReference type="InterPro" id="IPR015947">
    <property type="entry name" value="PUA-like_sf"/>
</dbReference>
<feature type="region of interest" description="Disordered" evidence="9">
    <location>
        <begin position="1"/>
        <end position="126"/>
    </location>
</feature>
<comment type="function">
    <text evidence="8">Catalyzes the transfer of a phosphate group to glutamate to form L-glutamate 5-phosphate.</text>
</comment>
<evidence type="ECO:0000256" key="2">
    <source>
        <dbReference type="ARBA" id="ARBA00022605"/>
    </source>
</evidence>
<comment type="catalytic activity">
    <reaction evidence="8">
        <text>L-glutamate + ATP = L-glutamyl 5-phosphate + ADP</text>
        <dbReference type="Rhea" id="RHEA:14877"/>
        <dbReference type="ChEBI" id="CHEBI:29985"/>
        <dbReference type="ChEBI" id="CHEBI:30616"/>
        <dbReference type="ChEBI" id="CHEBI:58274"/>
        <dbReference type="ChEBI" id="CHEBI:456216"/>
        <dbReference type="EC" id="2.7.2.11"/>
    </reaction>
</comment>
<dbReference type="AlphaFoldDB" id="A0A1C6VBS3"/>
<evidence type="ECO:0000313" key="11">
    <source>
        <dbReference type="EMBL" id="SCL63617.1"/>
    </source>
</evidence>
<gene>
    <name evidence="8" type="primary">proB</name>
    <name evidence="11" type="ORF">GA0070617_5256</name>
</gene>
<dbReference type="InterPro" id="IPR041739">
    <property type="entry name" value="G5K_ProB"/>
</dbReference>
<dbReference type="EMBL" id="FMIA01000002">
    <property type="protein sequence ID" value="SCL63617.1"/>
    <property type="molecule type" value="Genomic_DNA"/>
</dbReference>
<proteinExistence type="inferred from homology"/>
<dbReference type="STRING" id="683228.GA0070617_5256"/>
<comment type="similarity">
    <text evidence="8">Belongs to the glutamate 5-kinase family.</text>
</comment>
<evidence type="ECO:0000256" key="4">
    <source>
        <dbReference type="ARBA" id="ARBA00022679"/>
    </source>
</evidence>
<evidence type="ECO:0000256" key="9">
    <source>
        <dbReference type="SAM" id="MobiDB-lite"/>
    </source>
</evidence>
<feature type="binding site" evidence="8">
    <location>
        <position position="139"/>
    </location>
    <ligand>
        <name>ATP</name>
        <dbReference type="ChEBI" id="CHEBI:30616"/>
    </ligand>
</feature>
<keyword evidence="12" id="KW-1185">Reference proteome</keyword>
<organism evidence="11 12">
    <name type="scientific">Micromonospora yangpuensis</name>
    <dbReference type="NCBI Taxonomy" id="683228"/>
    <lineage>
        <taxon>Bacteria</taxon>
        <taxon>Bacillati</taxon>
        <taxon>Actinomycetota</taxon>
        <taxon>Actinomycetes</taxon>
        <taxon>Micromonosporales</taxon>
        <taxon>Micromonosporaceae</taxon>
        <taxon>Micromonospora</taxon>
    </lineage>
</organism>
<dbReference type="GO" id="GO:0004349">
    <property type="term" value="F:glutamate 5-kinase activity"/>
    <property type="evidence" value="ECO:0007669"/>
    <property type="project" value="UniProtKB-UniRule"/>
</dbReference>
<dbReference type="GO" id="GO:0005829">
    <property type="term" value="C:cytosol"/>
    <property type="evidence" value="ECO:0007669"/>
    <property type="project" value="TreeGrafter"/>
</dbReference>
<keyword evidence="2 8" id="KW-0028">Amino-acid biosynthesis</keyword>
<dbReference type="HAMAP" id="MF_00456">
    <property type="entry name" value="ProB"/>
    <property type="match status" value="1"/>
</dbReference>
<dbReference type="PRINTS" id="PR00474">
    <property type="entry name" value="GLU5KINASE"/>
</dbReference>
<accession>A0A1C6VBS3</accession>
<feature type="binding site" evidence="8">
    <location>
        <position position="266"/>
    </location>
    <ligand>
        <name>substrate</name>
    </ligand>
</feature>
<comment type="subcellular location">
    <subcellularLocation>
        <location evidence="8">Cytoplasm</location>
    </subcellularLocation>
</comment>
<dbReference type="EC" id="2.7.2.11" evidence="8"/>
<dbReference type="PROSITE" id="PS50890">
    <property type="entry name" value="PUA"/>
    <property type="match status" value="1"/>
</dbReference>
<evidence type="ECO:0000313" key="12">
    <source>
        <dbReference type="Proteomes" id="UP000198937"/>
    </source>
</evidence>
<keyword evidence="7 8" id="KW-0067">ATP-binding</keyword>
<evidence type="ECO:0000256" key="6">
    <source>
        <dbReference type="ARBA" id="ARBA00022777"/>
    </source>
</evidence>
<dbReference type="InterPro" id="IPR001048">
    <property type="entry name" value="Asp/Glu/Uridylate_kinase"/>
</dbReference>
<dbReference type="PANTHER" id="PTHR43654:SF1">
    <property type="entry name" value="ISOPENTENYL PHOSPHATE KINASE"/>
    <property type="match status" value="1"/>
</dbReference>
<dbReference type="InterPro" id="IPR005715">
    <property type="entry name" value="Glu_5kinase/COase_Synthase"/>
</dbReference>
<dbReference type="GO" id="GO:0005524">
    <property type="term" value="F:ATP binding"/>
    <property type="evidence" value="ECO:0007669"/>
    <property type="project" value="UniProtKB-KW"/>
</dbReference>
<dbReference type="SUPFAM" id="SSF88697">
    <property type="entry name" value="PUA domain-like"/>
    <property type="match status" value="1"/>
</dbReference>
<dbReference type="Proteomes" id="UP000198937">
    <property type="component" value="Unassembled WGS sequence"/>
</dbReference>
<dbReference type="Pfam" id="PF01472">
    <property type="entry name" value="PUA"/>
    <property type="match status" value="1"/>
</dbReference>
<feature type="binding site" evidence="8">
    <location>
        <begin position="298"/>
        <end position="299"/>
    </location>
    <ligand>
        <name>ATP</name>
        <dbReference type="ChEBI" id="CHEBI:30616"/>
    </ligand>
</feature>
<dbReference type="FunFam" id="3.40.1160.10:FF:000018">
    <property type="entry name" value="Glutamate 5-kinase"/>
    <property type="match status" value="1"/>
</dbReference>
<keyword evidence="4 8" id="KW-0808">Transferase</keyword>
<feature type="binding site" evidence="8">
    <location>
        <begin position="340"/>
        <end position="346"/>
    </location>
    <ligand>
        <name>ATP</name>
        <dbReference type="ChEBI" id="CHEBI:30616"/>
    </ligand>
</feature>
<dbReference type="PANTHER" id="PTHR43654">
    <property type="entry name" value="GLUTAMATE 5-KINASE"/>
    <property type="match status" value="1"/>
</dbReference>
<reference evidence="11 12" key="1">
    <citation type="submission" date="2016-06" db="EMBL/GenBank/DDBJ databases">
        <authorList>
            <person name="Kjaerup R.B."/>
            <person name="Dalgaard T.S."/>
            <person name="Juul-Madsen H.R."/>
        </authorList>
    </citation>
    <scope>NUCLEOTIDE SEQUENCE [LARGE SCALE GENOMIC DNA]</scope>
    <source>
        <strain evidence="11 12">DSM 45577</strain>
    </source>
</reference>
<protein>
    <recommendedName>
        <fullName evidence="8">Glutamate 5-kinase</fullName>
        <ecNumber evidence="8">2.7.2.11</ecNumber>
    </recommendedName>
    <alternativeName>
        <fullName evidence="8">Gamma-glutamyl kinase</fullName>
        <shortName evidence="8">GK</shortName>
    </alternativeName>
</protein>
<dbReference type="SMART" id="SM00359">
    <property type="entry name" value="PUA"/>
    <property type="match status" value="1"/>
</dbReference>
<evidence type="ECO:0000256" key="5">
    <source>
        <dbReference type="ARBA" id="ARBA00022741"/>
    </source>
</evidence>
<dbReference type="GO" id="GO:0003723">
    <property type="term" value="F:RNA binding"/>
    <property type="evidence" value="ECO:0007669"/>
    <property type="project" value="InterPro"/>
</dbReference>
<dbReference type="InterPro" id="IPR036393">
    <property type="entry name" value="AceGlu_kinase-like_sf"/>
</dbReference>
<dbReference type="InterPro" id="IPR036974">
    <property type="entry name" value="PUA_sf"/>
</dbReference>
<dbReference type="InterPro" id="IPR002478">
    <property type="entry name" value="PUA"/>
</dbReference>
<evidence type="ECO:0000259" key="10">
    <source>
        <dbReference type="SMART" id="SM00359"/>
    </source>
</evidence>
<evidence type="ECO:0000256" key="8">
    <source>
        <dbReference type="HAMAP-Rule" id="MF_00456"/>
    </source>
</evidence>
<feature type="compositionally biased region" description="Polar residues" evidence="9">
    <location>
        <begin position="1"/>
        <end position="12"/>
    </location>
</feature>
<dbReference type="SUPFAM" id="SSF53633">
    <property type="entry name" value="Carbamate kinase-like"/>
    <property type="match status" value="1"/>
</dbReference>
<dbReference type="Gene3D" id="2.30.130.10">
    <property type="entry name" value="PUA domain"/>
    <property type="match status" value="1"/>
</dbReference>
<feature type="binding site" evidence="8">
    <location>
        <position position="278"/>
    </location>
    <ligand>
        <name>substrate</name>
    </ligand>
</feature>
<dbReference type="CDD" id="cd04242">
    <property type="entry name" value="AAK_G5K_ProB"/>
    <property type="match status" value="1"/>
</dbReference>
<feature type="binding site" evidence="8">
    <location>
        <position position="179"/>
    </location>
    <ligand>
        <name>substrate</name>
    </ligand>
</feature>
<dbReference type="NCBIfam" id="TIGR01027">
    <property type="entry name" value="proB"/>
    <property type="match status" value="1"/>
</dbReference>
<feature type="compositionally biased region" description="Low complexity" evidence="9">
    <location>
        <begin position="91"/>
        <end position="106"/>
    </location>
</feature>
<keyword evidence="3 8" id="KW-0641">Proline biosynthesis</keyword>
<dbReference type="PROSITE" id="PS00902">
    <property type="entry name" value="GLUTAMATE_5_KINASE"/>
    <property type="match status" value="1"/>
</dbReference>
<dbReference type="Gene3D" id="3.40.1160.10">
    <property type="entry name" value="Acetylglutamate kinase-like"/>
    <property type="match status" value="1"/>
</dbReference>
<keyword evidence="5 8" id="KW-0547">Nucleotide-binding</keyword>
<name>A0A1C6VBS3_9ACTN</name>
<feature type="domain" description="PUA" evidence="10">
    <location>
        <begin position="403"/>
        <end position="482"/>
    </location>
</feature>
<evidence type="ECO:0000256" key="3">
    <source>
        <dbReference type="ARBA" id="ARBA00022650"/>
    </source>
</evidence>
<dbReference type="GO" id="GO:0055129">
    <property type="term" value="P:L-proline biosynthetic process"/>
    <property type="evidence" value="ECO:0007669"/>
    <property type="project" value="UniProtKB-UniRule"/>
</dbReference>
<dbReference type="InterPro" id="IPR019797">
    <property type="entry name" value="Glutamate_5-kinase_CS"/>
</dbReference>
<keyword evidence="6 8" id="KW-0418">Kinase</keyword>
<dbReference type="Pfam" id="PF00696">
    <property type="entry name" value="AA_kinase"/>
    <property type="match status" value="1"/>
</dbReference>
<dbReference type="InterPro" id="IPR001057">
    <property type="entry name" value="Glu/AcGlu_kinase"/>
</dbReference>